<keyword evidence="3" id="KW-1185">Reference proteome</keyword>
<feature type="region of interest" description="Disordered" evidence="1">
    <location>
        <begin position="166"/>
        <end position="257"/>
    </location>
</feature>
<dbReference type="EMBL" id="JARPUR010000006">
    <property type="protein sequence ID" value="KAK4874340.1"/>
    <property type="molecule type" value="Genomic_DNA"/>
</dbReference>
<feature type="compositionally biased region" description="Basic residues" evidence="1">
    <location>
        <begin position="188"/>
        <end position="199"/>
    </location>
</feature>
<feature type="compositionally biased region" description="Low complexity" evidence="1">
    <location>
        <begin position="49"/>
        <end position="60"/>
    </location>
</feature>
<name>A0AAN7Q021_9COLE</name>
<feature type="region of interest" description="Disordered" evidence="1">
    <location>
        <begin position="432"/>
        <end position="458"/>
    </location>
</feature>
<accession>A0AAN7Q021</accession>
<comment type="caution">
    <text evidence="2">The sequence shown here is derived from an EMBL/GenBank/DDBJ whole genome shotgun (WGS) entry which is preliminary data.</text>
</comment>
<gene>
    <name evidence="2" type="ORF">RN001_013700</name>
</gene>
<feature type="compositionally biased region" description="Polar residues" evidence="1">
    <location>
        <begin position="93"/>
        <end position="113"/>
    </location>
</feature>
<protein>
    <submittedName>
        <fullName evidence="2">Uncharacterized protein</fullName>
    </submittedName>
</protein>
<feature type="region of interest" description="Disordered" evidence="1">
    <location>
        <begin position="495"/>
        <end position="543"/>
    </location>
</feature>
<proteinExistence type="predicted"/>
<dbReference type="AlphaFoldDB" id="A0AAN7Q021"/>
<reference evidence="3" key="1">
    <citation type="submission" date="2023-01" db="EMBL/GenBank/DDBJ databases">
        <title>Key to firefly adult light organ development and bioluminescence: homeobox transcription factors regulate luciferase expression and transportation to peroxisome.</title>
        <authorList>
            <person name="Fu X."/>
        </authorList>
    </citation>
    <scope>NUCLEOTIDE SEQUENCE [LARGE SCALE GENOMIC DNA]</scope>
</reference>
<feature type="region of interest" description="Disordered" evidence="1">
    <location>
        <begin position="49"/>
        <end position="132"/>
    </location>
</feature>
<evidence type="ECO:0000313" key="2">
    <source>
        <dbReference type="EMBL" id="KAK4874340.1"/>
    </source>
</evidence>
<feature type="compositionally biased region" description="Basic and acidic residues" evidence="1">
    <location>
        <begin position="203"/>
        <end position="252"/>
    </location>
</feature>
<evidence type="ECO:0000313" key="3">
    <source>
        <dbReference type="Proteomes" id="UP001353858"/>
    </source>
</evidence>
<organism evidence="2 3">
    <name type="scientific">Aquatica leii</name>
    <dbReference type="NCBI Taxonomy" id="1421715"/>
    <lineage>
        <taxon>Eukaryota</taxon>
        <taxon>Metazoa</taxon>
        <taxon>Ecdysozoa</taxon>
        <taxon>Arthropoda</taxon>
        <taxon>Hexapoda</taxon>
        <taxon>Insecta</taxon>
        <taxon>Pterygota</taxon>
        <taxon>Neoptera</taxon>
        <taxon>Endopterygota</taxon>
        <taxon>Coleoptera</taxon>
        <taxon>Polyphaga</taxon>
        <taxon>Elateriformia</taxon>
        <taxon>Elateroidea</taxon>
        <taxon>Lampyridae</taxon>
        <taxon>Luciolinae</taxon>
        <taxon>Aquatica</taxon>
    </lineage>
</organism>
<dbReference type="Proteomes" id="UP001353858">
    <property type="component" value="Unassembled WGS sequence"/>
</dbReference>
<feature type="compositionally biased region" description="Basic and acidic residues" evidence="1">
    <location>
        <begin position="512"/>
        <end position="543"/>
    </location>
</feature>
<evidence type="ECO:0000256" key="1">
    <source>
        <dbReference type="SAM" id="MobiDB-lite"/>
    </source>
</evidence>
<sequence>MDLNLNKTVVKSKEEEKVVAAEVEEKVVEAVSAAEKGVEKVAAKAAKGEGTFMRSTMTRRTPPRKSPTPMEVEGTQHLADSSRLQVPKETLKGGSTASSVASGPVSRSNSVASSKRARTDSEGDTEPIAQADDLCKMREIGSELRKFLLTDTNKVSKLACMHVLATVSRSKQKETSESEIGQAWEKAGRRKKRKNKKAANKINNDKEIGTGEQSVRENPKERRASRALREKESRESSEEREPRNDIEQERHNAKMNVEDMDPEEREVERLMQNYRIVMSLVPNNSSTITVDDRRQIRAAMHEMKLRTMIMIGVAKELRHKANTTERKMTTTAINTKQRTQGSYSAAVKTGQTEVIAQTEATQQTQKQQHKVSVTAKETGMTPEQVAKVLREKIDPTTHKIAARNYVAMPKMLQKAPSSSKTATDVVSAAEEDSEHVAVISEPPPPSTPCSSDESCEEPKFTTVRRKNMRKIIKKEVDKAKKEINLIEVSEMDNVSEAKEAATVRPGIRKSRNSRDEEANKATTDSEPRSTRETRRSRVPEEYNTPKEIELKKLLTSYKTIMSLIRNTSARITMEENALSVQNCTK</sequence>